<dbReference type="InterPro" id="IPR018201">
    <property type="entry name" value="Ketoacyl_synth_AS"/>
</dbReference>
<dbReference type="Pfam" id="PF08242">
    <property type="entry name" value="Methyltransf_12"/>
    <property type="match status" value="1"/>
</dbReference>
<dbReference type="InterPro" id="IPR050091">
    <property type="entry name" value="PKS_NRPS_Biosynth_Enz"/>
</dbReference>
<dbReference type="SUPFAM" id="SSF47336">
    <property type="entry name" value="ACP-like"/>
    <property type="match status" value="1"/>
</dbReference>
<evidence type="ECO:0000256" key="6">
    <source>
        <dbReference type="ARBA" id="ARBA00023315"/>
    </source>
</evidence>
<evidence type="ECO:0000259" key="8">
    <source>
        <dbReference type="PROSITE" id="PS50075"/>
    </source>
</evidence>
<dbReference type="Gene3D" id="3.10.129.110">
    <property type="entry name" value="Polyketide synthase dehydratase"/>
    <property type="match status" value="1"/>
</dbReference>
<evidence type="ECO:0000256" key="5">
    <source>
        <dbReference type="ARBA" id="ARBA00023268"/>
    </source>
</evidence>
<feature type="domain" description="PKS/mFAS DH" evidence="10">
    <location>
        <begin position="786"/>
        <end position="1107"/>
    </location>
</feature>
<dbReference type="Gene3D" id="3.40.47.10">
    <property type="match status" value="2"/>
</dbReference>
<dbReference type="SMART" id="SM00827">
    <property type="entry name" value="PKS_AT"/>
    <property type="match status" value="1"/>
</dbReference>
<dbReference type="SMART" id="SM00822">
    <property type="entry name" value="PKS_KR"/>
    <property type="match status" value="1"/>
</dbReference>
<sequence>MMKERRCAMTEWPKDRLNIDAFYHPDSGRRDTIPFRGGHFLKEPVERFDAPFFSITSNEAAAIDPQHRLLLETAYRALENAGIPLSKASGSKTSVYTGCFTDDYRVLTSKDENDLPTYAATGTAPSMLAARLSWFFNFTGPSLNLDSACSSSMTAFDLACQGLQSGTADMSLVGGASIALALDMSLPLSNMNFLSNDSRSFSFDDRANGYGRGEGFGVVVLKRLSDALKNGDTIRAVIRATGSNQDGRTPGITQPSTDSQLRLIRETYENAGLAMEPTRYVEAHGTEYVPRLVTQSKLALLAVHLELLVAQKNLSICTSGIAGIIKTLLVLEAGVIPPNANFQNLNPRIDADLLRITFPQTMKPWPRDGLRRASVMSFGFGGSNSHVIMDDACNYLLQNRLTGNHWGVQHPPTGQALESHSMLSHLSANLQRHPRDSSVSSKTPRLLVCLWKAVRTAATPKLGFVFTGQGAQFPRMAEGLIVYPAFQDSLRRSDTILSELGCQWSLLDELFKDPTITNINSPMYSQPICTAVQIALVSLLRSFGVEPHAVIGHSSGEIAAAYCAGYLSHHSACKAAYFRGTCATKLIDPGIKPGAMMAVGLSEELVAPYLHGLTDVVVGCVNSAKSVTLSGNEGSIELIKAVLEKDSIFCRKLHVNIAYHSAGMSAVAADYLRFLGDLDLGERPVTNPIMISTVTGRRVTQVEVQNPRYWVENMTSQVKFSTALEQICSPGKHSAGKKLRASQNLIQVTDLLEVGPHSALQGPVNDILGTISSNNINYNSVLRRSMPAIESTLDMIGRLHCLGYPVDILRVNQRDTKSDVKGLVNGTTVYPAAGMLAMVLQGTKQLADDKHKTTGYVIKDVTFGSPLTIAAGSETTEVQLCLRPSGDPSTKLRSSEFNIFVNNRDQWSETCRGSVHTELASEETEVDGGHEARAKLAGYHESFQASDSICDKVVESSRMYEYLKDCGLDYGPTFQALQQLSYNDEGFACAKVAVFPGVAQNTVYHFQRHIIHPTTLDAVFQSIVIALSRGGEKEIPTLMPTRIGKLWIAAEGISHPATCAFDVCVNAEFSGRRKAKGRLVAMDETRTETLMSLEDMELTTVATREAADHAQSLKKRLCYNLSWKPDLGLLSHQQLREYCEDARPPRSSNAGFYEDLGFLIIMFTKNALESLAKDGLESPKPHLRQYLTWLRSQLERFHLGSLPNLPNSHPKWASLIENTQYRDSLLQEVRSTNQGKFFLKVAQNLLPMLKGELDPESFMFQDDGVPDFFKEVTRKVICYEPFNRYVELLCHKIPGLKILEIGAGTGATTDFVLNGLSSHEEGDSRNLDCVHYDFTDISPAFLEGAATRFGEMQGRLRFKILDIEADPSNQGFALGTYDLIIAASVLHATRDLESTMRNARSLLKPLTLMIGKEEYRQSGPCISLKEWESLLQRTGFSGIDLEIPDYVDERCHEYTIMTATAIESPHPPQTEVTRTSAYKPLAIVIIDQHSAIQTSVAQGLKTYLQSLGIIECRILSLEQASSLVNMDGTFCISLIELERPLLSHLDEVSFAALRHILTKTRRVLWVTEGGGKLHGKPESHLIDGLARVTREEFHKLMFTTLALENCDIKKGPLLIDRISQVLQQMLRQTLEDYEAEYIENNETLEIVRVVEACGLNDQVFNKSKTYHHEMQGFGAGPPLALYVSSPGSLDSLRFLEATSSSELETGEIEIKVEATGVNFLDCLTALGQIDRKVLGGQAAVQVAKYLGAEVYVTVGSNQKKDLVKALYDIPEDRIFYSRDTTFAQGVMRTTGGRGIDVVLNSLSGEGLRASWECLAPLGRFIEIGKRDINARGNLPMWPFHKVVTFASVDLLTIMKERPSMIKETLSIIMSKLAEGVLCAPQPLQIFGIAEVEKVFRLLQSGQNVGKFVIEMRDKDVVPDALLEKMAVEDWNTCIEPKVQGSWNLHTLLPRNMDFFICLSSISGIIGSIGQANYAAANTYMDALVRHRVMQGERATSLDLGWMESTGVIAEKASLAQAIAGTGTLIPISESEFHGLLDYHCNTAHDPRSTGMYQAVVGPEVPATLQAKALEEPRWMQSRMFNHLRQVKLDGHHSSTAQLDTTASNHAAMLGATTSLEEATAVVIDALLQKLSRALAIPPEHLDTTKPLHAYGVDSLLAVELRNFFAKELGADVAVFDITSGESFEAVSMIVARRSSHFTGALKAGE</sequence>
<dbReference type="SMART" id="SM00826">
    <property type="entry name" value="PKS_DH"/>
    <property type="match status" value="1"/>
</dbReference>
<keyword evidence="12" id="KW-1185">Reference proteome</keyword>
<dbReference type="InterPro" id="IPR049551">
    <property type="entry name" value="PKS_DH_C"/>
</dbReference>
<dbReference type="PANTHER" id="PTHR43775:SF29">
    <property type="entry name" value="ASPERFURANONE POLYKETIDE SYNTHASE AFOG-RELATED"/>
    <property type="match status" value="1"/>
</dbReference>
<dbReference type="Pfam" id="PF08659">
    <property type="entry name" value="KR"/>
    <property type="match status" value="1"/>
</dbReference>
<evidence type="ECO:0000313" key="12">
    <source>
        <dbReference type="Proteomes" id="UP001161017"/>
    </source>
</evidence>
<dbReference type="InterPro" id="IPR016035">
    <property type="entry name" value="Acyl_Trfase/lysoPLipase"/>
</dbReference>
<evidence type="ECO:0000259" key="10">
    <source>
        <dbReference type="PROSITE" id="PS52019"/>
    </source>
</evidence>
<keyword evidence="6" id="KW-0012">Acyltransferase</keyword>
<dbReference type="InterPro" id="IPR020807">
    <property type="entry name" value="PKS_DH"/>
</dbReference>
<feature type="region of interest" description="C-terminal hotdog fold" evidence="7">
    <location>
        <begin position="948"/>
        <end position="1107"/>
    </location>
</feature>
<dbReference type="SMART" id="SM00829">
    <property type="entry name" value="PKS_ER"/>
    <property type="match status" value="1"/>
</dbReference>
<dbReference type="PROSITE" id="PS52019">
    <property type="entry name" value="PKS_MFAS_DH"/>
    <property type="match status" value="1"/>
</dbReference>
<dbReference type="Pfam" id="PF00109">
    <property type="entry name" value="ketoacyl-synt"/>
    <property type="match status" value="1"/>
</dbReference>
<dbReference type="PANTHER" id="PTHR43775">
    <property type="entry name" value="FATTY ACID SYNTHASE"/>
    <property type="match status" value="1"/>
</dbReference>
<feature type="domain" description="Ketosynthase family 3 (KS3)" evidence="9">
    <location>
        <begin position="1"/>
        <end position="391"/>
    </location>
</feature>
<dbReference type="PROSITE" id="PS00606">
    <property type="entry name" value="KS3_1"/>
    <property type="match status" value="1"/>
</dbReference>
<evidence type="ECO:0000256" key="7">
    <source>
        <dbReference type="PROSITE-ProRule" id="PRU01363"/>
    </source>
</evidence>
<name>A0AA43TP72_9LECA</name>
<dbReference type="InterPro" id="IPR049900">
    <property type="entry name" value="PKS_mFAS_DH"/>
</dbReference>
<evidence type="ECO:0000256" key="1">
    <source>
        <dbReference type="ARBA" id="ARBA00022450"/>
    </source>
</evidence>
<dbReference type="PROSITE" id="PS00012">
    <property type="entry name" value="PHOSPHOPANTETHEINE"/>
    <property type="match status" value="1"/>
</dbReference>
<evidence type="ECO:0000256" key="2">
    <source>
        <dbReference type="ARBA" id="ARBA00022553"/>
    </source>
</evidence>
<dbReference type="Pfam" id="PF00698">
    <property type="entry name" value="Acyl_transf_1"/>
    <property type="match status" value="1"/>
</dbReference>
<dbReference type="PROSITE" id="PS50075">
    <property type="entry name" value="CARRIER"/>
    <property type="match status" value="1"/>
</dbReference>
<dbReference type="GO" id="GO:0031177">
    <property type="term" value="F:phosphopantetheine binding"/>
    <property type="evidence" value="ECO:0007669"/>
    <property type="project" value="InterPro"/>
</dbReference>
<dbReference type="Pfam" id="PF23114">
    <property type="entry name" value="NAD-bd_HRPKS_sdrA"/>
    <property type="match status" value="1"/>
</dbReference>
<dbReference type="Gene3D" id="1.10.1200.10">
    <property type="entry name" value="ACP-like"/>
    <property type="match status" value="1"/>
</dbReference>
<evidence type="ECO:0000313" key="11">
    <source>
        <dbReference type="EMBL" id="MDI1486241.1"/>
    </source>
</evidence>
<gene>
    <name evidence="11" type="ORF">OHK93_005467</name>
</gene>
<dbReference type="GO" id="GO:0004315">
    <property type="term" value="F:3-oxoacyl-[acyl-carrier-protein] synthase activity"/>
    <property type="evidence" value="ECO:0007669"/>
    <property type="project" value="InterPro"/>
</dbReference>
<dbReference type="InterPro" id="IPR020806">
    <property type="entry name" value="PKS_PP-bd"/>
</dbReference>
<dbReference type="SUPFAM" id="SSF53901">
    <property type="entry name" value="Thiolase-like"/>
    <property type="match status" value="1"/>
</dbReference>
<dbReference type="InterPro" id="IPR006162">
    <property type="entry name" value="Ppantetheine_attach_site"/>
</dbReference>
<keyword evidence="4" id="KW-0560">Oxidoreductase</keyword>
<dbReference type="SMART" id="SM00825">
    <property type="entry name" value="PKS_KS"/>
    <property type="match status" value="1"/>
</dbReference>
<reference evidence="11" key="1">
    <citation type="journal article" date="2023" name="Genome Biol. Evol.">
        <title>First Whole Genome Sequence and Flow Cytometry Genome Size Data for the Lichen-Forming Fungus Ramalina farinacea (Ascomycota).</title>
        <authorList>
            <person name="Llewellyn T."/>
            <person name="Mian S."/>
            <person name="Hill R."/>
            <person name="Leitch I.J."/>
            <person name="Gaya E."/>
        </authorList>
    </citation>
    <scope>NUCLEOTIDE SEQUENCE</scope>
    <source>
        <strain evidence="11">LIQ254RAFAR</strain>
    </source>
</reference>
<comment type="caution">
    <text evidence="11">The sequence shown here is derived from an EMBL/GenBank/DDBJ whole genome shotgun (WGS) entry which is preliminary data.</text>
</comment>
<comment type="caution">
    <text evidence="7">Lacks conserved residue(s) required for the propagation of feature annotation.</text>
</comment>
<dbReference type="SUPFAM" id="SSF52151">
    <property type="entry name" value="FabD/lysophospholipase-like"/>
    <property type="match status" value="1"/>
</dbReference>
<organism evidence="11 12">
    <name type="scientific">Ramalina farinacea</name>
    <dbReference type="NCBI Taxonomy" id="258253"/>
    <lineage>
        <taxon>Eukaryota</taxon>
        <taxon>Fungi</taxon>
        <taxon>Dikarya</taxon>
        <taxon>Ascomycota</taxon>
        <taxon>Pezizomycotina</taxon>
        <taxon>Lecanoromycetes</taxon>
        <taxon>OSLEUM clade</taxon>
        <taxon>Lecanoromycetidae</taxon>
        <taxon>Lecanorales</taxon>
        <taxon>Lecanorineae</taxon>
        <taxon>Ramalinaceae</taxon>
        <taxon>Ramalina</taxon>
    </lineage>
</organism>
<keyword evidence="2" id="KW-0597">Phosphoprotein</keyword>
<dbReference type="InterPro" id="IPR036736">
    <property type="entry name" value="ACP-like_sf"/>
</dbReference>
<dbReference type="GO" id="GO:0016491">
    <property type="term" value="F:oxidoreductase activity"/>
    <property type="evidence" value="ECO:0007669"/>
    <property type="project" value="UniProtKB-KW"/>
</dbReference>
<dbReference type="Proteomes" id="UP001161017">
    <property type="component" value="Unassembled WGS sequence"/>
</dbReference>
<dbReference type="GO" id="GO:0004312">
    <property type="term" value="F:fatty acid synthase activity"/>
    <property type="evidence" value="ECO:0007669"/>
    <property type="project" value="TreeGrafter"/>
</dbReference>
<dbReference type="InterPro" id="IPR014030">
    <property type="entry name" value="Ketoacyl_synth_N"/>
</dbReference>
<dbReference type="GO" id="GO:0030639">
    <property type="term" value="P:polyketide biosynthetic process"/>
    <property type="evidence" value="ECO:0007669"/>
    <property type="project" value="UniProtKB-ARBA"/>
</dbReference>
<dbReference type="SMART" id="SM00823">
    <property type="entry name" value="PKS_PP"/>
    <property type="match status" value="1"/>
</dbReference>
<evidence type="ECO:0000256" key="4">
    <source>
        <dbReference type="ARBA" id="ARBA00023002"/>
    </source>
</evidence>
<dbReference type="Gene3D" id="3.40.50.720">
    <property type="entry name" value="NAD(P)-binding Rossmann-like Domain"/>
    <property type="match status" value="2"/>
</dbReference>
<dbReference type="InterPro" id="IPR013968">
    <property type="entry name" value="PKS_KR"/>
</dbReference>
<dbReference type="Gene3D" id="3.40.50.150">
    <property type="entry name" value="Vaccinia Virus protein VP39"/>
    <property type="match status" value="1"/>
</dbReference>
<dbReference type="CDD" id="cd02440">
    <property type="entry name" value="AdoMet_MTases"/>
    <property type="match status" value="1"/>
</dbReference>
<dbReference type="InterPro" id="IPR016036">
    <property type="entry name" value="Malonyl_transacylase_ACP-bd"/>
</dbReference>
<protein>
    <submittedName>
        <fullName evidence="11">PKS-like protein biosynthetic cluster</fullName>
    </submittedName>
</protein>
<accession>A0AA43TP72</accession>
<keyword evidence="1" id="KW-0596">Phosphopantetheine</keyword>
<dbReference type="InterPro" id="IPR029063">
    <property type="entry name" value="SAM-dependent_MTases_sf"/>
</dbReference>
<dbReference type="InterPro" id="IPR014031">
    <property type="entry name" value="Ketoacyl_synth_C"/>
</dbReference>
<dbReference type="Gene3D" id="3.40.366.10">
    <property type="entry name" value="Malonyl-Coenzyme A Acyl Carrier Protein, domain 2"/>
    <property type="match status" value="1"/>
</dbReference>
<dbReference type="SUPFAM" id="SSF55048">
    <property type="entry name" value="Probable ACP-binding domain of malonyl-CoA ACP transacylase"/>
    <property type="match status" value="1"/>
</dbReference>
<dbReference type="InterPro" id="IPR014043">
    <property type="entry name" value="Acyl_transferase_dom"/>
</dbReference>
<dbReference type="CDD" id="cd05195">
    <property type="entry name" value="enoyl_red"/>
    <property type="match status" value="1"/>
</dbReference>
<dbReference type="InterPro" id="IPR016039">
    <property type="entry name" value="Thiolase-like"/>
</dbReference>
<dbReference type="InterPro" id="IPR013217">
    <property type="entry name" value="Methyltransf_12"/>
</dbReference>
<dbReference type="SUPFAM" id="SSF53335">
    <property type="entry name" value="S-adenosyl-L-methionine-dependent methyltransferases"/>
    <property type="match status" value="1"/>
</dbReference>
<dbReference type="Pfam" id="PF02801">
    <property type="entry name" value="Ketoacyl-synt_C"/>
    <property type="match status" value="1"/>
</dbReference>
<dbReference type="InterPro" id="IPR056501">
    <property type="entry name" value="NAD-bd_HRPKS_sdrA"/>
</dbReference>
<evidence type="ECO:0000259" key="9">
    <source>
        <dbReference type="PROSITE" id="PS52004"/>
    </source>
</evidence>
<dbReference type="InterPro" id="IPR020843">
    <property type="entry name" value="ER"/>
</dbReference>
<dbReference type="InterPro" id="IPR020841">
    <property type="entry name" value="PKS_Beta-ketoAc_synthase_dom"/>
</dbReference>
<dbReference type="InterPro" id="IPR036291">
    <property type="entry name" value="NAD(P)-bd_dom_sf"/>
</dbReference>
<dbReference type="Pfam" id="PF13602">
    <property type="entry name" value="ADH_zinc_N_2"/>
    <property type="match status" value="1"/>
</dbReference>
<dbReference type="GO" id="GO:0006633">
    <property type="term" value="P:fatty acid biosynthetic process"/>
    <property type="evidence" value="ECO:0007669"/>
    <property type="project" value="InterPro"/>
</dbReference>
<dbReference type="InterPro" id="IPR001227">
    <property type="entry name" value="Ac_transferase_dom_sf"/>
</dbReference>
<evidence type="ECO:0000256" key="3">
    <source>
        <dbReference type="ARBA" id="ARBA00022679"/>
    </source>
</evidence>
<feature type="region of interest" description="N-terminal hotdog fold" evidence="7">
    <location>
        <begin position="786"/>
        <end position="922"/>
    </location>
</feature>
<dbReference type="InterPro" id="IPR009081">
    <property type="entry name" value="PP-bd_ACP"/>
</dbReference>
<feature type="domain" description="Carrier" evidence="8">
    <location>
        <begin position="2117"/>
        <end position="2194"/>
    </location>
</feature>
<dbReference type="PROSITE" id="PS52004">
    <property type="entry name" value="KS3_2"/>
    <property type="match status" value="1"/>
</dbReference>
<dbReference type="Pfam" id="PF23297">
    <property type="entry name" value="ACP_SdgA_C"/>
    <property type="match status" value="1"/>
</dbReference>
<dbReference type="CDD" id="cd00833">
    <property type="entry name" value="PKS"/>
    <property type="match status" value="1"/>
</dbReference>
<dbReference type="InterPro" id="IPR042104">
    <property type="entry name" value="PKS_dehydratase_sf"/>
</dbReference>
<dbReference type="InterPro" id="IPR057326">
    <property type="entry name" value="KR_dom"/>
</dbReference>
<dbReference type="SUPFAM" id="SSF51735">
    <property type="entry name" value="NAD(P)-binding Rossmann-fold domains"/>
    <property type="match status" value="2"/>
</dbReference>
<keyword evidence="3" id="KW-0808">Transferase</keyword>
<proteinExistence type="predicted"/>
<dbReference type="EMBL" id="JAPUFD010000003">
    <property type="protein sequence ID" value="MDI1486241.1"/>
    <property type="molecule type" value="Genomic_DNA"/>
</dbReference>
<keyword evidence="5" id="KW-0511">Multifunctional enzyme</keyword>
<dbReference type="Gene3D" id="3.90.180.10">
    <property type="entry name" value="Medium-chain alcohol dehydrogenases, catalytic domain"/>
    <property type="match status" value="2"/>
</dbReference>
<dbReference type="Pfam" id="PF14765">
    <property type="entry name" value="PS-DH"/>
    <property type="match status" value="1"/>
</dbReference>